<feature type="domain" description="Bacterial sugar transferase" evidence="3">
    <location>
        <begin position="35"/>
        <end position="227"/>
    </location>
</feature>
<dbReference type="PATRIC" id="fig|1122146.4.peg.410"/>
<dbReference type="AlphaFoldDB" id="A0A0R2KG98"/>
<keyword evidence="2" id="KW-0812">Transmembrane</keyword>
<organism evidence="4 5">
    <name type="scientific">Ligilactobacillus ceti DSM 22408</name>
    <dbReference type="NCBI Taxonomy" id="1122146"/>
    <lineage>
        <taxon>Bacteria</taxon>
        <taxon>Bacillati</taxon>
        <taxon>Bacillota</taxon>
        <taxon>Bacilli</taxon>
        <taxon>Lactobacillales</taxon>
        <taxon>Lactobacillaceae</taxon>
        <taxon>Ligilactobacillus</taxon>
    </lineage>
</organism>
<dbReference type="PANTHER" id="PTHR30576">
    <property type="entry name" value="COLANIC BIOSYNTHESIS UDP-GLUCOSE LIPID CARRIER TRANSFERASE"/>
    <property type="match status" value="1"/>
</dbReference>
<evidence type="ECO:0000259" key="3">
    <source>
        <dbReference type="Pfam" id="PF02397"/>
    </source>
</evidence>
<feature type="transmembrane region" description="Helical" evidence="2">
    <location>
        <begin position="37"/>
        <end position="61"/>
    </location>
</feature>
<reference evidence="4 5" key="1">
    <citation type="journal article" date="2015" name="Genome Announc.">
        <title>Expanding the biotechnology potential of lactobacilli through comparative genomics of 213 strains and associated genera.</title>
        <authorList>
            <person name="Sun Z."/>
            <person name="Harris H.M."/>
            <person name="McCann A."/>
            <person name="Guo C."/>
            <person name="Argimon S."/>
            <person name="Zhang W."/>
            <person name="Yang X."/>
            <person name="Jeffery I.B."/>
            <person name="Cooney J.C."/>
            <person name="Kagawa T.F."/>
            <person name="Liu W."/>
            <person name="Song Y."/>
            <person name="Salvetti E."/>
            <person name="Wrobel A."/>
            <person name="Rasinkangas P."/>
            <person name="Parkhill J."/>
            <person name="Rea M.C."/>
            <person name="O'Sullivan O."/>
            <person name="Ritari J."/>
            <person name="Douillard F.P."/>
            <person name="Paul Ross R."/>
            <person name="Yang R."/>
            <person name="Briner A.E."/>
            <person name="Felis G.E."/>
            <person name="de Vos W.M."/>
            <person name="Barrangou R."/>
            <person name="Klaenhammer T.R."/>
            <person name="Caufield P.W."/>
            <person name="Cui Y."/>
            <person name="Zhang H."/>
            <person name="O'Toole P.W."/>
        </authorList>
    </citation>
    <scope>NUCLEOTIDE SEQUENCE [LARGE SCALE GENOMIC DNA]</scope>
    <source>
        <strain evidence="4 5">DSM 22408</strain>
    </source>
</reference>
<keyword evidence="4" id="KW-0808">Transferase</keyword>
<dbReference type="RefSeq" id="WP_027106849.1">
    <property type="nucleotide sequence ID" value="NZ_JQBZ01000025.1"/>
</dbReference>
<accession>A0A0R2KG98</accession>
<sequence length="228" mass="26116">MLLKKWDDLPAKMKTPEVKKYYDELSKKKFSLVMKRFFDIILATILLILLSPIMLVMMILIKTGSEGPVFYRQERVTTYGKKFKIHKFRTMVVNADQIGSQVTVGRDPRITKVGHFLRKYRLDEFPQVIDVLQGTMTFVGTRPEVQLYVDAYTPAMMATLLLPAGITSEASIKYKDEAKLLADAADVDQVYIEKVLPGKMQYNLTALEEFSVWNDFKTMINTAIGVLK</sequence>
<comment type="similarity">
    <text evidence="1">Belongs to the bacterial sugar transferase family.</text>
</comment>
<keyword evidence="5" id="KW-1185">Reference proteome</keyword>
<proteinExistence type="inferred from homology"/>
<dbReference type="EMBL" id="JQBZ01000025">
    <property type="protein sequence ID" value="KRN88434.1"/>
    <property type="molecule type" value="Genomic_DNA"/>
</dbReference>
<evidence type="ECO:0000313" key="5">
    <source>
        <dbReference type="Proteomes" id="UP000051500"/>
    </source>
</evidence>
<dbReference type="eggNOG" id="COG2148">
    <property type="taxonomic scope" value="Bacteria"/>
</dbReference>
<evidence type="ECO:0000256" key="2">
    <source>
        <dbReference type="SAM" id="Phobius"/>
    </source>
</evidence>
<comment type="caution">
    <text evidence="4">The sequence shown here is derived from an EMBL/GenBank/DDBJ whole genome shotgun (WGS) entry which is preliminary data.</text>
</comment>
<keyword evidence="2" id="KW-1133">Transmembrane helix</keyword>
<dbReference type="GO" id="GO:0016780">
    <property type="term" value="F:phosphotransferase activity, for other substituted phosphate groups"/>
    <property type="evidence" value="ECO:0007669"/>
    <property type="project" value="TreeGrafter"/>
</dbReference>
<evidence type="ECO:0000256" key="1">
    <source>
        <dbReference type="ARBA" id="ARBA00006464"/>
    </source>
</evidence>
<name>A0A0R2KG98_9LACO</name>
<gene>
    <name evidence="4" type="ORF">IV53_GL000398</name>
</gene>
<dbReference type="InterPro" id="IPR003362">
    <property type="entry name" value="Bact_transf"/>
</dbReference>
<dbReference type="PANTHER" id="PTHR30576:SF0">
    <property type="entry name" value="UNDECAPRENYL-PHOSPHATE N-ACETYLGALACTOSAMINYL 1-PHOSPHATE TRANSFERASE-RELATED"/>
    <property type="match status" value="1"/>
</dbReference>
<evidence type="ECO:0000313" key="4">
    <source>
        <dbReference type="EMBL" id="KRN88434.1"/>
    </source>
</evidence>
<dbReference type="OrthoDB" id="9808602at2"/>
<keyword evidence="2" id="KW-0472">Membrane</keyword>
<dbReference type="Pfam" id="PF02397">
    <property type="entry name" value="Bac_transf"/>
    <property type="match status" value="1"/>
</dbReference>
<dbReference type="Proteomes" id="UP000051500">
    <property type="component" value="Unassembled WGS sequence"/>
</dbReference>
<protein>
    <submittedName>
        <fullName evidence="4">Bacterial sugar transferase</fullName>
    </submittedName>
</protein>
<dbReference type="STRING" id="1122146.IV53_GL000398"/>